<dbReference type="OrthoDB" id="14167at2759"/>
<accession>A0A0V1N3A9</accession>
<keyword evidence="3" id="KW-1185">Reference proteome</keyword>
<dbReference type="EMBL" id="JYDO01000012">
    <property type="protein sequence ID" value="KRZ78535.1"/>
    <property type="molecule type" value="Genomic_DNA"/>
</dbReference>
<protein>
    <submittedName>
        <fullName evidence="2">Endophilin-B1</fullName>
    </submittedName>
</protein>
<dbReference type="SMART" id="SM00721">
    <property type="entry name" value="BAR"/>
    <property type="match status" value="1"/>
</dbReference>
<dbReference type="PROSITE" id="PS51021">
    <property type="entry name" value="BAR"/>
    <property type="match status" value="1"/>
</dbReference>
<dbReference type="GO" id="GO:0005737">
    <property type="term" value="C:cytoplasm"/>
    <property type="evidence" value="ECO:0007669"/>
    <property type="project" value="InterPro"/>
</dbReference>
<name>A0A0V1N3A9_9BILA</name>
<dbReference type="CDD" id="cd07594">
    <property type="entry name" value="BAR_Endophilin_B"/>
    <property type="match status" value="1"/>
</dbReference>
<feature type="domain" description="BAR" evidence="1">
    <location>
        <begin position="24"/>
        <end position="310"/>
    </location>
</feature>
<evidence type="ECO:0000313" key="2">
    <source>
        <dbReference type="EMBL" id="KRZ78535.1"/>
    </source>
</evidence>
<dbReference type="InterPro" id="IPR004148">
    <property type="entry name" value="BAR_dom"/>
</dbReference>
<dbReference type="InterPro" id="IPR027267">
    <property type="entry name" value="AH/BAR_dom_sf"/>
</dbReference>
<dbReference type="Gene3D" id="1.20.1270.60">
    <property type="entry name" value="Arfaptin homology (AH) domain/BAR domain"/>
    <property type="match status" value="1"/>
</dbReference>
<dbReference type="AlphaFoldDB" id="A0A0V1N3A9"/>
<comment type="caution">
    <text evidence="2">The sequence shown here is derived from an EMBL/GenBank/DDBJ whole genome shotgun (WGS) entry which is preliminary data.</text>
</comment>
<sequence length="332" mass="37419">MDFNLRKFTSDAAAAFSRAVQFTGEKLGKAERTELDAYFESLLQRADVTEDHTKNILNCIENYLQPNPTVRMEEFFYEKLDLKKEQRMNNAELLGVALTNAGNEFGPGTPYGSALLKVGTVQRNIGVAERDFISAAAVNVLTPLKRFIEGDMKTISKERKVLTNKRLDLDACKSRLKKAKSVQSQTAMKKGAGYELVEQVSVSVCCFVLFIRVVILSNVHFFVKILNNNFKKFIFLFLQAEADMRVAQSEFDKQCEILKLLLEGVQAAHTNHLKCLRDFVEEQMAFYAQCHQYTADLQQALSGIVNTGDSSVPLYPALQDENLEKSKNLLDS</sequence>
<gene>
    <name evidence="2" type="primary">SH3GLB1</name>
    <name evidence="2" type="ORF">T10_3481</name>
</gene>
<reference evidence="2 3" key="1">
    <citation type="submission" date="2015-01" db="EMBL/GenBank/DDBJ databases">
        <title>Evolution of Trichinella species and genotypes.</title>
        <authorList>
            <person name="Korhonen P.K."/>
            <person name="Edoardo P."/>
            <person name="Giuseppe L.R."/>
            <person name="Gasser R.B."/>
        </authorList>
    </citation>
    <scope>NUCLEOTIDE SEQUENCE [LARGE SCALE GENOMIC DNA]</scope>
    <source>
        <strain evidence="2">ISS1980</strain>
    </source>
</reference>
<dbReference type="SUPFAM" id="SSF103657">
    <property type="entry name" value="BAR/IMD domain-like"/>
    <property type="match status" value="1"/>
</dbReference>
<dbReference type="STRING" id="268474.A0A0V1N3A9"/>
<dbReference type="Pfam" id="PF03114">
    <property type="entry name" value="BAR"/>
    <property type="match status" value="1"/>
</dbReference>
<organism evidence="2 3">
    <name type="scientific">Trichinella papuae</name>
    <dbReference type="NCBI Taxonomy" id="268474"/>
    <lineage>
        <taxon>Eukaryota</taxon>
        <taxon>Metazoa</taxon>
        <taxon>Ecdysozoa</taxon>
        <taxon>Nematoda</taxon>
        <taxon>Enoplea</taxon>
        <taxon>Dorylaimia</taxon>
        <taxon>Trichinellida</taxon>
        <taxon>Trichinellidae</taxon>
        <taxon>Trichinella</taxon>
    </lineage>
</organism>
<dbReference type="Proteomes" id="UP000054843">
    <property type="component" value="Unassembled WGS sequence"/>
</dbReference>
<evidence type="ECO:0000313" key="3">
    <source>
        <dbReference type="Proteomes" id="UP000054843"/>
    </source>
</evidence>
<evidence type="ECO:0000259" key="1">
    <source>
        <dbReference type="PROSITE" id="PS51021"/>
    </source>
</evidence>
<proteinExistence type="predicted"/>